<protein>
    <recommendedName>
        <fullName evidence="3">Nucleotidyltransferase</fullName>
    </recommendedName>
</protein>
<evidence type="ECO:0000313" key="1">
    <source>
        <dbReference type="EMBL" id="MFD0983703.1"/>
    </source>
</evidence>
<organism evidence="1 2">
    <name type="scientific">Flavobacterium myungsuense</name>
    <dbReference type="NCBI Taxonomy" id="651823"/>
    <lineage>
        <taxon>Bacteria</taxon>
        <taxon>Pseudomonadati</taxon>
        <taxon>Bacteroidota</taxon>
        <taxon>Flavobacteriia</taxon>
        <taxon>Flavobacteriales</taxon>
        <taxon>Flavobacteriaceae</taxon>
        <taxon>Flavobacterium</taxon>
    </lineage>
</organism>
<accession>A0ABW3J1W3</accession>
<dbReference type="RefSeq" id="WP_379819054.1">
    <property type="nucleotide sequence ID" value="NZ_JBHTHJ010000001.1"/>
</dbReference>
<proteinExistence type="predicted"/>
<evidence type="ECO:0000313" key="2">
    <source>
        <dbReference type="Proteomes" id="UP001597051"/>
    </source>
</evidence>
<sequence length="174" mass="20593">MHCIFGHRKSIDFDLFKEKDIRKKDVYLKLKNLDYKVSFADYNQINMLSKGVKITFFSFPYQVPLNAELKGFLKMPDLLTLGAMKAFALGRRSKWKDYIDLYFILKFHYSFQEIVVKAKEIFKDEFIEKQFIAQLGYFKGINYDEEVTFLIPNQPSEEEVKSFLTEISLSGLEF</sequence>
<keyword evidence="2" id="KW-1185">Reference proteome</keyword>
<name>A0ABW3J1W3_9FLAO</name>
<dbReference type="Proteomes" id="UP001597051">
    <property type="component" value="Unassembled WGS sequence"/>
</dbReference>
<reference evidence="2" key="1">
    <citation type="journal article" date="2019" name="Int. J. Syst. Evol. Microbiol.">
        <title>The Global Catalogue of Microorganisms (GCM) 10K type strain sequencing project: providing services to taxonomists for standard genome sequencing and annotation.</title>
        <authorList>
            <consortium name="The Broad Institute Genomics Platform"/>
            <consortium name="The Broad Institute Genome Sequencing Center for Infectious Disease"/>
            <person name="Wu L."/>
            <person name="Ma J."/>
        </authorList>
    </citation>
    <scope>NUCLEOTIDE SEQUENCE [LARGE SCALE GENOMIC DNA]</scope>
    <source>
        <strain evidence="2">CECT 7649</strain>
    </source>
</reference>
<gene>
    <name evidence="1" type="ORF">ACFQ0S_04340</name>
</gene>
<comment type="caution">
    <text evidence="1">The sequence shown here is derived from an EMBL/GenBank/DDBJ whole genome shotgun (WGS) entry which is preliminary data.</text>
</comment>
<dbReference type="EMBL" id="JBHTIZ010000011">
    <property type="protein sequence ID" value="MFD0983703.1"/>
    <property type="molecule type" value="Genomic_DNA"/>
</dbReference>
<evidence type="ECO:0008006" key="3">
    <source>
        <dbReference type="Google" id="ProtNLM"/>
    </source>
</evidence>